<gene>
    <name evidence="2" type="ORF">C5O00_08295</name>
</gene>
<dbReference type="AlphaFoldDB" id="A0A2S0HX28"/>
<keyword evidence="1" id="KW-0732">Signal</keyword>
<dbReference type="OrthoDB" id="671386at2"/>
<evidence type="ECO:0000256" key="1">
    <source>
        <dbReference type="SAM" id="SignalP"/>
    </source>
</evidence>
<accession>A0A2S0HX28</accession>
<feature type="signal peptide" evidence="1">
    <location>
        <begin position="1"/>
        <end position="20"/>
    </location>
</feature>
<proteinExistence type="predicted"/>
<dbReference type="EMBL" id="CP027062">
    <property type="protein sequence ID" value="AVI51176.1"/>
    <property type="molecule type" value="Genomic_DNA"/>
</dbReference>
<name>A0A2S0HX28_9FLAO</name>
<dbReference type="RefSeq" id="WP_105216417.1">
    <property type="nucleotide sequence ID" value="NZ_CP027062.1"/>
</dbReference>
<reference evidence="2 3" key="1">
    <citation type="submission" date="2018-02" db="EMBL/GenBank/DDBJ databases">
        <title>Genomic analysis of the strain RR4-38 isolated from a seawater recirculating aquaculture system.</title>
        <authorList>
            <person name="Kim Y.-S."/>
            <person name="Jang Y.H."/>
            <person name="Kim K.-H."/>
        </authorList>
    </citation>
    <scope>NUCLEOTIDE SEQUENCE [LARGE SCALE GENOMIC DNA]</scope>
    <source>
        <strain evidence="2 3">RR4-38</strain>
    </source>
</reference>
<evidence type="ECO:0000313" key="2">
    <source>
        <dbReference type="EMBL" id="AVI51176.1"/>
    </source>
</evidence>
<protein>
    <recommendedName>
        <fullName evidence="4">Lipocalin-like domain-containing protein</fullName>
    </recommendedName>
</protein>
<evidence type="ECO:0008006" key="4">
    <source>
        <dbReference type="Google" id="ProtNLM"/>
    </source>
</evidence>
<dbReference type="Proteomes" id="UP000238442">
    <property type="component" value="Chromosome"/>
</dbReference>
<feature type="chain" id="PRO_5015757476" description="Lipocalin-like domain-containing protein" evidence="1">
    <location>
        <begin position="21"/>
        <end position="177"/>
    </location>
</feature>
<evidence type="ECO:0000313" key="3">
    <source>
        <dbReference type="Proteomes" id="UP000238442"/>
    </source>
</evidence>
<keyword evidence="3" id="KW-1185">Reference proteome</keyword>
<organism evidence="2 3">
    <name type="scientific">Pukyongia salina</name>
    <dbReference type="NCBI Taxonomy" id="2094025"/>
    <lineage>
        <taxon>Bacteria</taxon>
        <taxon>Pseudomonadati</taxon>
        <taxon>Bacteroidota</taxon>
        <taxon>Flavobacteriia</taxon>
        <taxon>Flavobacteriales</taxon>
        <taxon>Flavobacteriaceae</taxon>
        <taxon>Pukyongia</taxon>
    </lineage>
</organism>
<sequence length="177" mass="20366">MKRFIHLILAGIITTAISFAQNDVSSVFPDDFLGVYKGKLNINSDRGTQEITMEFHLKATDSMDTFEYILVYGEGDSWQQRNYTLRTLNKAKGEYLVDENNGILLDDKVVDNRMYALFEVQGTLLTTFITFKEDHMIFEIAAARRENARTTYAENDERTEVISYPVSTVQRAVLKRQ</sequence>
<dbReference type="KEGG" id="aue:C5O00_08295"/>